<evidence type="ECO:0000256" key="1">
    <source>
        <dbReference type="SAM" id="Coils"/>
    </source>
</evidence>
<keyword evidence="1" id="KW-0175">Coiled coil</keyword>
<accession>A0AAD5VXI3</accession>
<proteinExistence type="predicted"/>
<dbReference type="Proteomes" id="UP001213000">
    <property type="component" value="Unassembled WGS sequence"/>
</dbReference>
<dbReference type="EMBL" id="JANIEX010000228">
    <property type="protein sequence ID" value="KAJ3570607.1"/>
    <property type="molecule type" value="Genomic_DNA"/>
</dbReference>
<dbReference type="AlphaFoldDB" id="A0AAD5VXI3"/>
<keyword evidence="3" id="KW-1185">Reference proteome</keyword>
<organism evidence="2 3">
    <name type="scientific">Leucocoprinus birnbaumii</name>
    <dbReference type="NCBI Taxonomy" id="56174"/>
    <lineage>
        <taxon>Eukaryota</taxon>
        <taxon>Fungi</taxon>
        <taxon>Dikarya</taxon>
        <taxon>Basidiomycota</taxon>
        <taxon>Agaricomycotina</taxon>
        <taxon>Agaricomycetes</taxon>
        <taxon>Agaricomycetidae</taxon>
        <taxon>Agaricales</taxon>
        <taxon>Agaricineae</taxon>
        <taxon>Agaricaceae</taxon>
        <taxon>Leucocoprinus</taxon>
    </lineage>
</organism>
<sequence>MRTRRSAGIKNVKDRIKSTETQIERLSQQRTALLEQLNNIQSPIFSDLPTETLTEIFSHYVDSSRHRLAPNKSLLLLGANSHSLSLKVTLYDDPEDEGWMEMLRKPKPKWNKWESDLHRLLEATLVENGERLNSLNLSLRDSDLCSIIAEHLAFARASFPSLEELELTTASPNLGKLQLVYQSGDLEPLLSKFSWEQITALQLHGMHPHTVLELLTHYPRLVNFEFGVSLIPDMFPADFYITSPIVLPNLETFKWETTPTPFDLPRVDDVNPNRFILTHLCAPALRELSWGGLLYSLKFNARHLFVASLRATLTKLTISLSCQNLDSIFSICANVVELYLSANRPKSEALELLTVTSNKGPNLLHNLRALYLRFSYPCESRPRIPPHKNHPSTIFAAKWSNRDL</sequence>
<comment type="caution">
    <text evidence="2">The sequence shown here is derived from an EMBL/GenBank/DDBJ whole genome shotgun (WGS) entry which is preliminary data.</text>
</comment>
<evidence type="ECO:0000313" key="2">
    <source>
        <dbReference type="EMBL" id="KAJ3570607.1"/>
    </source>
</evidence>
<evidence type="ECO:0000313" key="3">
    <source>
        <dbReference type="Proteomes" id="UP001213000"/>
    </source>
</evidence>
<feature type="coiled-coil region" evidence="1">
    <location>
        <begin position="9"/>
        <end position="36"/>
    </location>
</feature>
<gene>
    <name evidence="2" type="ORF">NP233_g4286</name>
</gene>
<reference evidence="2" key="1">
    <citation type="submission" date="2022-07" db="EMBL/GenBank/DDBJ databases">
        <title>Genome Sequence of Leucocoprinus birnbaumii.</title>
        <authorList>
            <person name="Buettner E."/>
        </authorList>
    </citation>
    <scope>NUCLEOTIDE SEQUENCE</scope>
    <source>
        <strain evidence="2">VT141</strain>
    </source>
</reference>
<name>A0AAD5VXI3_9AGAR</name>
<protein>
    <submittedName>
        <fullName evidence="2">Uncharacterized protein</fullName>
    </submittedName>
</protein>